<dbReference type="Pfam" id="PF12796">
    <property type="entry name" value="Ank_2"/>
    <property type="match status" value="2"/>
</dbReference>
<keyword evidence="13" id="KW-1185">Reference proteome</keyword>
<dbReference type="PANTHER" id="PTHR47143:SF1">
    <property type="entry name" value="ION_TRANS DOMAIN-CONTAINING PROTEIN"/>
    <property type="match status" value="1"/>
</dbReference>
<proteinExistence type="predicted"/>
<evidence type="ECO:0000313" key="10">
    <source>
        <dbReference type="EMBL" id="CAF1393052.1"/>
    </source>
</evidence>
<accession>A0A815KAH9</accession>
<keyword evidence="2" id="KW-0716">Sensory transduction</keyword>
<comment type="caution">
    <text evidence="10">The sequence shown here is derived from an EMBL/GenBank/DDBJ whole genome shotgun (WGS) entry which is preliminary data.</text>
</comment>
<dbReference type="OrthoDB" id="10010982at2759"/>
<evidence type="ECO:0000256" key="5">
    <source>
        <dbReference type="ARBA" id="ARBA00023065"/>
    </source>
</evidence>
<dbReference type="GO" id="GO:1902495">
    <property type="term" value="C:transmembrane transporter complex"/>
    <property type="evidence" value="ECO:0007669"/>
    <property type="project" value="TreeGrafter"/>
</dbReference>
<evidence type="ECO:0000256" key="6">
    <source>
        <dbReference type="ARBA" id="ARBA00023180"/>
    </source>
</evidence>
<dbReference type="Gene3D" id="1.25.40.20">
    <property type="entry name" value="Ankyrin repeat-containing domain"/>
    <property type="match status" value="1"/>
</dbReference>
<keyword evidence="3" id="KW-0677">Repeat</keyword>
<evidence type="ECO:0000256" key="7">
    <source>
        <dbReference type="ARBA" id="ARBA00023303"/>
    </source>
</evidence>
<evidence type="ECO:0000256" key="4">
    <source>
        <dbReference type="ARBA" id="ARBA00023043"/>
    </source>
</evidence>
<name>A0A815KAH9_9BILA</name>
<feature type="repeat" description="ANK" evidence="8">
    <location>
        <begin position="60"/>
        <end position="92"/>
    </location>
</feature>
<keyword evidence="1" id="KW-0813">Transport</keyword>
<keyword evidence="5" id="KW-0406">Ion transport</keyword>
<keyword evidence="7" id="KW-0407">Ion channel</keyword>
<organism evidence="10 13">
    <name type="scientific">Didymodactylos carnosus</name>
    <dbReference type="NCBI Taxonomy" id="1234261"/>
    <lineage>
        <taxon>Eukaryota</taxon>
        <taxon>Metazoa</taxon>
        <taxon>Spiralia</taxon>
        <taxon>Gnathifera</taxon>
        <taxon>Rotifera</taxon>
        <taxon>Eurotatoria</taxon>
        <taxon>Bdelloidea</taxon>
        <taxon>Philodinida</taxon>
        <taxon>Philodinidae</taxon>
        <taxon>Didymodactylos</taxon>
    </lineage>
</organism>
<dbReference type="EMBL" id="CAJOBA010036654">
    <property type="protein sequence ID" value="CAF4027025.1"/>
    <property type="molecule type" value="Genomic_DNA"/>
</dbReference>
<dbReference type="InterPro" id="IPR036770">
    <property type="entry name" value="Ankyrin_rpt-contain_sf"/>
</dbReference>
<dbReference type="GO" id="GO:0034220">
    <property type="term" value="P:monoatomic ion transmembrane transport"/>
    <property type="evidence" value="ECO:0007669"/>
    <property type="project" value="UniProtKB-KW"/>
</dbReference>
<dbReference type="SMART" id="SM00248">
    <property type="entry name" value="ANK"/>
    <property type="match status" value="4"/>
</dbReference>
<dbReference type="Proteomes" id="UP000663829">
    <property type="component" value="Unassembled WGS sequence"/>
</dbReference>
<evidence type="ECO:0000313" key="13">
    <source>
        <dbReference type="Proteomes" id="UP000663829"/>
    </source>
</evidence>
<reference evidence="10" key="1">
    <citation type="submission" date="2021-02" db="EMBL/GenBank/DDBJ databases">
        <authorList>
            <person name="Nowell W R."/>
        </authorList>
    </citation>
    <scope>NUCLEOTIDE SEQUENCE</scope>
</reference>
<evidence type="ECO:0000256" key="2">
    <source>
        <dbReference type="ARBA" id="ARBA00022606"/>
    </source>
</evidence>
<gene>
    <name evidence="10" type="ORF">GPM918_LOCUS32891</name>
    <name evidence="9" type="ORF">OVA965_LOCUS24818</name>
    <name evidence="12" type="ORF">SRO942_LOCUS33561</name>
    <name evidence="11" type="ORF">TMI583_LOCUS25534</name>
</gene>
<protein>
    <recommendedName>
        <fullName evidence="14">Transient receptor potential cation channel subfamily A member 1</fullName>
    </recommendedName>
</protein>
<dbReference type="Proteomes" id="UP000681722">
    <property type="component" value="Unassembled WGS sequence"/>
</dbReference>
<evidence type="ECO:0000313" key="9">
    <source>
        <dbReference type="EMBL" id="CAF1218928.1"/>
    </source>
</evidence>
<dbReference type="Proteomes" id="UP000677228">
    <property type="component" value="Unassembled WGS sequence"/>
</dbReference>
<dbReference type="EMBL" id="CAJNOQ010017098">
    <property type="protein sequence ID" value="CAF1393052.1"/>
    <property type="molecule type" value="Genomic_DNA"/>
</dbReference>
<evidence type="ECO:0000313" key="11">
    <source>
        <dbReference type="EMBL" id="CAF4027025.1"/>
    </source>
</evidence>
<dbReference type="PROSITE" id="PS50088">
    <property type="entry name" value="ANK_REPEAT"/>
    <property type="match status" value="1"/>
</dbReference>
<keyword evidence="4 8" id="KW-0040">ANK repeat</keyword>
<dbReference type="EMBL" id="CAJNOK010015120">
    <property type="protein sequence ID" value="CAF1218928.1"/>
    <property type="molecule type" value="Genomic_DNA"/>
</dbReference>
<dbReference type="EMBL" id="CAJOBC010082507">
    <property type="protein sequence ID" value="CAF4287365.1"/>
    <property type="molecule type" value="Genomic_DNA"/>
</dbReference>
<evidence type="ECO:0000256" key="1">
    <source>
        <dbReference type="ARBA" id="ARBA00022448"/>
    </source>
</evidence>
<dbReference type="PROSITE" id="PS50297">
    <property type="entry name" value="ANK_REP_REGION"/>
    <property type="match status" value="1"/>
</dbReference>
<dbReference type="SUPFAM" id="SSF48403">
    <property type="entry name" value="Ankyrin repeat"/>
    <property type="match status" value="1"/>
</dbReference>
<keyword evidence="6" id="KW-0325">Glycoprotein</keyword>
<dbReference type="PANTHER" id="PTHR47143">
    <property type="entry name" value="TRANSIENT RECEPTOR POTENTIAL CATION CHANNEL PROTEIN PAINLESS"/>
    <property type="match status" value="1"/>
</dbReference>
<dbReference type="AlphaFoldDB" id="A0A815KAH9"/>
<evidence type="ECO:0000256" key="3">
    <source>
        <dbReference type="ARBA" id="ARBA00022737"/>
    </source>
</evidence>
<dbReference type="Proteomes" id="UP000682733">
    <property type="component" value="Unassembled WGS sequence"/>
</dbReference>
<sequence>MNVLHICVEQSGPSSSKNQNDENKNKRYLEICKALLLDYPSKKLLDDDNVKQLLQACDNEKNTPLHLAVKANNTEIFKCLLESCRNMKNTNPDEEKKKATYGITEPRNRSGRTPLLECAKHNCTSFIEEILSTKDNSRKWKTVLDHQLSDQDRMTCLHLACSQEVVIYLLDYTDADPTIRTAKGYNCLDIAIAKHYPNIVKRLLEYSEWRTLMESAQYEGSDVPITPMRRLIISMPDIAYELIDKRFTTSIGDEGQPKHLIKYDYTFIDDHYNICDWHPGELLIIQRVLNTIISALK</sequence>
<evidence type="ECO:0000256" key="8">
    <source>
        <dbReference type="PROSITE-ProRule" id="PRU00023"/>
    </source>
</evidence>
<evidence type="ECO:0008006" key="14">
    <source>
        <dbReference type="Google" id="ProtNLM"/>
    </source>
</evidence>
<dbReference type="InterPro" id="IPR002110">
    <property type="entry name" value="Ankyrin_rpt"/>
</dbReference>
<dbReference type="InterPro" id="IPR052076">
    <property type="entry name" value="TRP_cation_channel"/>
</dbReference>
<dbReference type="GO" id="GO:0022857">
    <property type="term" value="F:transmembrane transporter activity"/>
    <property type="evidence" value="ECO:0007669"/>
    <property type="project" value="TreeGrafter"/>
</dbReference>
<evidence type="ECO:0000313" key="12">
    <source>
        <dbReference type="EMBL" id="CAF4287365.1"/>
    </source>
</evidence>